<dbReference type="EMBL" id="LKST01000002">
    <property type="protein sequence ID" value="KQB84345.1"/>
    <property type="molecule type" value="Genomic_DNA"/>
</dbReference>
<keyword evidence="8" id="KW-1185">Reference proteome</keyword>
<dbReference type="AlphaFoldDB" id="A0A0Q0TYT6"/>
<comment type="caution">
    <text evidence="7">The sequence shown here is derived from an EMBL/GenBank/DDBJ whole genome shotgun (WGS) entry which is preliminary data.</text>
</comment>
<dbReference type="PANTHER" id="PTHR23513">
    <property type="entry name" value="INTEGRAL MEMBRANE EFFLUX PROTEIN-RELATED"/>
    <property type="match status" value="1"/>
</dbReference>
<dbReference type="OrthoDB" id="5494559at2"/>
<dbReference type="GO" id="GO:0005886">
    <property type="term" value="C:plasma membrane"/>
    <property type="evidence" value="ECO:0007669"/>
    <property type="project" value="UniProtKB-SubCell"/>
</dbReference>
<dbReference type="InterPro" id="IPR036259">
    <property type="entry name" value="MFS_trans_sf"/>
</dbReference>
<keyword evidence="4 6" id="KW-1133">Transmembrane helix</keyword>
<reference evidence="7 8" key="1">
    <citation type="submission" date="2015-10" db="EMBL/GenBank/DDBJ databases">
        <title>Corynebacteirum lowii and Corynebacterium oculi species nova, derived from human clinical disease and and emended description of Corynebacterium mastiditis.</title>
        <authorList>
            <person name="Bernard K."/>
            <person name="Pacheco A.L."/>
            <person name="Mcdougall C."/>
            <person name="Burtx T."/>
            <person name="Weibe D."/>
            <person name="Tyler S."/>
            <person name="Olson A.B."/>
            <person name="Cnockaert M."/>
            <person name="Eguchi H."/>
            <person name="Kuwahara T."/>
            <person name="Nakayama-Imaohji H."/>
            <person name="Boudewijins M."/>
            <person name="Van Hoecke F."/>
            <person name="Bernier A.-M."/>
            <person name="Vandamme P."/>
        </authorList>
    </citation>
    <scope>NUCLEOTIDE SEQUENCE [LARGE SCALE GENOMIC DNA]</scope>
    <source>
        <strain evidence="7 8">NML 130210</strain>
    </source>
</reference>
<evidence type="ECO:0000256" key="5">
    <source>
        <dbReference type="ARBA" id="ARBA00023136"/>
    </source>
</evidence>
<feature type="transmembrane region" description="Helical" evidence="6">
    <location>
        <begin position="46"/>
        <end position="67"/>
    </location>
</feature>
<sequence length="144" mass="15044">MNDKKNLNPFRQPDYRRWFLAETFSECSASMGLAITLVLVQVTSSISVAGVIGGVSSAVALAATLLGGAWGDAYDRRRLLQGAGTVSLAVNLVLACVLFLGDFPGAAVAVAALCVLVQAAVSFCDPVVDASLKQIITPEQFPAR</sequence>
<proteinExistence type="predicted"/>
<evidence type="ECO:0000256" key="4">
    <source>
        <dbReference type="ARBA" id="ARBA00022989"/>
    </source>
</evidence>
<feature type="transmembrane region" description="Helical" evidence="6">
    <location>
        <begin position="106"/>
        <end position="124"/>
    </location>
</feature>
<comment type="subcellular location">
    <subcellularLocation>
        <location evidence="1">Cell membrane</location>
        <topology evidence="1">Multi-pass membrane protein</topology>
    </subcellularLocation>
</comment>
<evidence type="ECO:0008006" key="9">
    <source>
        <dbReference type="Google" id="ProtNLM"/>
    </source>
</evidence>
<dbReference type="PATRIC" id="fig|1544416.3.peg.1150"/>
<dbReference type="RefSeq" id="WP_055122286.1">
    <property type="nucleotide sequence ID" value="NZ_LKST01000002.1"/>
</dbReference>
<evidence type="ECO:0000256" key="2">
    <source>
        <dbReference type="ARBA" id="ARBA00022475"/>
    </source>
</evidence>
<evidence type="ECO:0000313" key="8">
    <source>
        <dbReference type="Proteomes" id="UP000050517"/>
    </source>
</evidence>
<dbReference type="STRING" id="1544416.Cocul_01142"/>
<dbReference type="Gene3D" id="1.20.1250.20">
    <property type="entry name" value="MFS general substrate transporter like domains"/>
    <property type="match status" value="1"/>
</dbReference>
<name>A0A0Q0TYT6_9CORY</name>
<keyword evidence="3 6" id="KW-0812">Transmembrane</keyword>
<evidence type="ECO:0000256" key="3">
    <source>
        <dbReference type="ARBA" id="ARBA00022692"/>
    </source>
</evidence>
<organism evidence="7 8">
    <name type="scientific">Corynebacterium oculi</name>
    <dbReference type="NCBI Taxonomy" id="1544416"/>
    <lineage>
        <taxon>Bacteria</taxon>
        <taxon>Bacillati</taxon>
        <taxon>Actinomycetota</taxon>
        <taxon>Actinomycetes</taxon>
        <taxon>Mycobacteriales</taxon>
        <taxon>Corynebacteriaceae</taxon>
        <taxon>Corynebacterium</taxon>
    </lineage>
</organism>
<gene>
    <name evidence="7" type="ORF">Cocul_01142</name>
</gene>
<accession>A0A0Q0TYT6</accession>
<feature type="transmembrane region" description="Helical" evidence="6">
    <location>
        <begin position="79"/>
        <end position="100"/>
    </location>
</feature>
<dbReference type="SUPFAM" id="SSF103473">
    <property type="entry name" value="MFS general substrate transporter"/>
    <property type="match status" value="1"/>
</dbReference>
<evidence type="ECO:0000313" key="7">
    <source>
        <dbReference type="EMBL" id="KQB84345.1"/>
    </source>
</evidence>
<dbReference type="PANTHER" id="PTHR23513:SF6">
    <property type="entry name" value="MAJOR FACILITATOR SUPERFAMILY ASSOCIATED DOMAIN-CONTAINING PROTEIN"/>
    <property type="match status" value="1"/>
</dbReference>
<dbReference type="Proteomes" id="UP000050517">
    <property type="component" value="Unassembled WGS sequence"/>
</dbReference>
<evidence type="ECO:0000256" key="1">
    <source>
        <dbReference type="ARBA" id="ARBA00004651"/>
    </source>
</evidence>
<evidence type="ECO:0000256" key="6">
    <source>
        <dbReference type="SAM" id="Phobius"/>
    </source>
</evidence>
<keyword evidence="2" id="KW-1003">Cell membrane</keyword>
<keyword evidence="5 6" id="KW-0472">Membrane</keyword>
<protein>
    <recommendedName>
        <fullName evidence="9">Enterobactin exporter EntS</fullName>
    </recommendedName>
</protein>
<feature type="transmembrane region" description="Helical" evidence="6">
    <location>
        <begin position="20"/>
        <end position="40"/>
    </location>
</feature>